<evidence type="ECO:0000256" key="1">
    <source>
        <dbReference type="ARBA" id="ARBA00009690"/>
    </source>
</evidence>
<name>A0A381NMI3_9ZZZZ</name>
<evidence type="ECO:0000259" key="5">
    <source>
        <dbReference type="SMART" id="SM00864"/>
    </source>
</evidence>
<dbReference type="EMBL" id="UINC01000423">
    <property type="protein sequence ID" value="SUZ55038.1"/>
    <property type="molecule type" value="Genomic_DNA"/>
</dbReference>
<dbReference type="InterPro" id="IPR045061">
    <property type="entry name" value="FtsZ/CetZ"/>
</dbReference>
<dbReference type="InterPro" id="IPR020805">
    <property type="entry name" value="Cell_div_FtsZ_CS"/>
</dbReference>
<dbReference type="SMART" id="SM00864">
    <property type="entry name" value="Tubulin"/>
    <property type="match status" value="1"/>
</dbReference>
<dbReference type="PRINTS" id="PR00423">
    <property type="entry name" value="CELLDVISFTSZ"/>
</dbReference>
<sequence length="468" mass="48908">MTNARPNRTNANRVTPGSSLRLTLDDESRAGARIRVIGVGGGGGNAVNRMVKSSLQGVDFIVANTDIQALQANGAPSKIQLGVKLTKGLGAGADPNLGREAALENTNELIEALDGADMVFVTTGLGGGTGTGAAPVIANLASELGCLTVAVVTKPFQFEGKQRATRAEEGLDKLRDSVDSVISIPNERLLLTKSMTFRKAFEKVDDVLLQAVQGISDLILVPGMINLDFADVRSVMSRTGMAIMGTGVGKGASRANAAANRAISSPLLEDAAVEGARGVIINVTGGNDLSIGEVNEASSIIHQAAHDDANIIFGAVVDPRMQSQVKITVIATGFDKHASAAEEPASTPVDLQDYSSLKQGGHEPAAEAPRLSLARSVESELSREPKPISVRTQSNPDDHSEQVADDLLLARHGDSQAALGTQMNIAKRLEKIMQPAESATANGELKDADLSDPDAAQFDTPAFLRRQS</sequence>
<dbReference type="GO" id="GO:0003924">
    <property type="term" value="F:GTPase activity"/>
    <property type="evidence" value="ECO:0007669"/>
    <property type="project" value="InterPro"/>
</dbReference>
<dbReference type="InterPro" id="IPR024757">
    <property type="entry name" value="FtsZ_C"/>
</dbReference>
<feature type="domain" description="Tubulin/FtsZ GTPase" evidence="5">
    <location>
        <begin position="33"/>
        <end position="223"/>
    </location>
</feature>
<dbReference type="PROSITE" id="PS01135">
    <property type="entry name" value="FTSZ_2"/>
    <property type="match status" value="1"/>
</dbReference>
<protein>
    <recommendedName>
        <fullName evidence="8">Cell division protein FtsZ</fullName>
    </recommendedName>
</protein>
<dbReference type="SUPFAM" id="SSF55307">
    <property type="entry name" value="Tubulin C-terminal domain-like"/>
    <property type="match status" value="1"/>
</dbReference>
<dbReference type="GO" id="GO:0005525">
    <property type="term" value="F:GTP binding"/>
    <property type="evidence" value="ECO:0007669"/>
    <property type="project" value="UniProtKB-KW"/>
</dbReference>
<dbReference type="PROSITE" id="PS01134">
    <property type="entry name" value="FTSZ_1"/>
    <property type="match status" value="1"/>
</dbReference>
<evidence type="ECO:0000259" key="6">
    <source>
        <dbReference type="SMART" id="SM00865"/>
    </source>
</evidence>
<dbReference type="CDD" id="cd02201">
    <property type="entry name" value="FtsZ_type1"/>
    <property type="match status" value="1"/>
</dbReference>
<dbReference type="InterPro" id="IPR037103">
    <property type="entry name" value="Tubulin/FtsZ-like_C"/>
</dbReference>
<dbReference type="HAMAP" id="MF_00909">
    <property type="entry name" value="FtsZ"/>
    <property type="match status" value="1"/>
</dbReference>
<dbReference type="InterPro" id="IPR036525">
    <property type="entry name" value="Tubulin/FtsZ_GTPase_sf"/>
</dbReference>
<dbReference type="GO" id="GO:0032153">
    <property type="term" value="C:cell division site"/>
    <property type="evidence" value="ECO:0007669"/>
    <property type="project" value="TreeGrafter"/>
</dbReference>
<dbReference type="InterPro" id="IPR018316">
    <property type="entry name" value="Tubulin/FtsZ_2-layer-sand-dom"/>
</dbReference>
<evidence type="ECO:0008006" key="8">
    <source>
        <dbReference type="Google" id="ProtNLM"/>
    </source>
</evidence>
<dbReference type="NCBIfam" id="TIGR00065">
    <property type="entry name" value="ftsZ"/>
    <property type="match status" value="1"/>
</dbReference>
<dbReference type="InterPro" id="IPR000158">
    <property type="entry name" value="Cell_div_FtsZ"/>
</dbReference>
<dbReference type="FunFam" id="3.40.50.1440:FF:000001">
    <property type="entry name" value="Cell division protein FtsZ"/>
    <property type="match status" value="1"/>
</dbReference>
<dbReference type="Gene3D" id="3.40.50.1440">
    <property type="entry name" value="Tubulin/FtsZ, GTPase domain"/>
    <property type="match status" value="1"/>
</dbReference>
<evidence type="ECO:0000256" key="4">
    <source>
        <dbReference type="SAM" id="MobiDB-lite"/>
    </source>
</evidence>
<feature type="domain" description="Tubulin/FtsZ 2-layer sandwich" evidence="6">
    <location>
        <begin position="225"/>
        <end position="343"/>
    </location>
</feature>
<keyword evidence="3" id="KW-0342">GTP-binding</keyword>
<dbReference type="InterPro" id="IPR003008">
    <property type="entry name" value="Tubulin_FtsZ_GTPase"/>
</dbReference>
<keyword evidence="2" id="KW-0547">Nucleotide-binding</keyword>
<dbReference type="PANTHER" id="PTHR30314">
    <property type="entry name" value="CELL DIVISION PROTEIN FTSZ-RELATED"/>
    <property type="match status" value="1"/>
</dbReference>
<dbReference type="SUPFAM" id="SSF52490">
    <property type="entry name" value="Tubulin nucleotide-binding domain-like"/>
    <property type="match status" value="1"/>
</dbReference>
<accession>A0A381NMI3</accession>
<gene>
    <name evidence="7" type="ORF">METZ01_LOCUS7892</name>
</gene>
<dbReference type="AlphaFoldDB" id="A0A381NMI3"/>
<comment type="similarity">
    <text evidence="1">Belongs to the FtsZ family.</text>
</comment>
<feature type="region of interest" description="Disordered" evidence="4">
    <location>
        <begin position="338"/>
        <end position="400"/>
    </location>
</feature>
<reference evidence="7" key="1">
    <citation type="submission" date="2018-05" db="EMBL/GenBank/DDBJ databases">
        <authorList>
            <person name="Lanie J.A."/>
            <person name="Ng W.-L."/>
            <person name="Kazmierczak K.M."/>
            <person name="Andrzejewski T.M."/>
            <person name="Davidsen T.M."/>
            <person name="Wayne K.J."/>
            <person name="Tettelin H."/>
            <person name="Glass J.I."/>
            <person name="Rusch D."/>
            <person name="Podicherti R."/>
            <person name="Tsui H.-C.T."/>
            <person name="Winkler M.E."/>
        </authorList>
    </citation>
    <scope>NUCLEOTIDE SEQUENCE</scope>
</reference>
<dbReference type="InterPro" id="IPR008280">
    <property type="entry name" value="Tub_FtsZ_C"/>
</dbReference>
<dbReference type="Pfam" id="PF12327">
    <property type="entry name" value="FtsZ_C"/>
    <property type="match status" value="1"/>
</dbReference>
<dbReference type="GO" id="GO:0005737">
    <property type="term" value="C:cytoplasm"/>
    <property type="evidence" value="ECO:0007669"/>
    <property type="project" value="TreeGrafter"/>
</dbReference>
<evidence type="ECO:0000313" key="7">
    <source>
        <dbReference type="EMBL" id="SUZ55038.1"/>
    </source>
</evidence>
<feature type="region of interest" description="Disordered" evidence="4">
    <location>
        <begin position="437"/>
        <end position="468"/>
    </location>
</feature>
<proteinExistence type="inferred from homology"/>
<dbReference type="Pfam" id="PF00091">
    <property type="entry name" value="Tubulin"/>
    <property type="match status" value="1"/>
</dbReference>
<organism evidence="7">
    <name type="scientific">marine metagenome</name>
    <dbReference type="NCBI Taxonomy" id="408172"/>
    <lineage>
        <taxon>unclassified sequences</taxon>
        <taxon>metagenomes</taxon>
        <taxon>ecological metagenomes</taxon>
    </lineage>
</organism>
<evidence type="ECO:0000256" key="2">
    <source>
        <dbReference type="ARBA" id="ARBA00022741"/>
    </source>
</evidence>
<dbReference type="SMART" id="SM00865">
    <property type="entry name" value="Tubulin_C"/>
    <property type="match status" value="1"/>
</dbReference>
<dbReference type="GO" id="GO:0051301">
    <property type="term" value="P:cell division"/>
    <property type="evidence" value="ECO:0007669"/>
    <property type="project" value="TreeGrafter"/>
</dbReference>
<evidence type="ECO:0000256" key="3">
    <source>
        <dbReference type="ARBA" id="ARBA00023134"/>
    </source>
</evidence>
<feature type="compositionally biased region" description="Basic and acidic residues" evidence="4">
    <location>
        <begin position="377"/>
        <end position="386"/>
    </location>
</feature>
<dbReference type="Gene3D" id="3.30.1330.20">
    <property type="entry name" value="Tubulin/FtsZ, C-terminal domain"/>
    <property type="match status" value="1"/>
</dbReference>
<dbReference type="PANTHER" id="PTHR30314:SF3">
    <property type="entry name" value="MITOCHONDRIAL DIVISION PROTEIN FSZA"/>
    <property type="match status" value="1"/>
</dbReference>